<dbReference type="PANTHER" id="PTHR34853:SF1">
    <property type="entry name" value="LIPASE 5"/>
    <property type="match status" value="1"/>
</dbReference>
<feature type="chain" id="PRO_5043012074" description="AB hydrolase-1 domain-containing protein" evidence="1">
    <location>
        <begin position="20"/>
        <end position="476"/>
    </location>
</feature>
<feature type="signal peptide" evidence="1">
    <location>
        <begin position="1"/>
        <end position="19"/>
    </location>
</feature>
<name>A0AAN6M4K0_9PLEO</name>
<protein>
    <recommendedName>
        <fullName evidence="2">AB hydrolase-1 domain-containing protein</fullName>
    </recommendedName>
</protein>
<evidence type="ECO:0000313" key="4">
    <source>
        <dbReference type="Proteomes" id="UP001280581"/>
    </source>
</evidence>
<dbReference type="AlphaFoldDB" id="A0AAN6M4K0"/>
<dbReference type="Proteomes" id="UP001280581">
    <property type="component" value="Unassembled WGS sequence"/>
</dbReference>
<dbReference type="EMBL" id="WVTA01000003">
    <property type="protein sequence ID" value="KAK3214529.1"/>
    <property type="molecule type" value="Genomic_DNA"/>
</dbReference>
<organism evidence="3 4">
    <name type="scientific">Pseudopithomyces chartarum</name>
    <dbReference type="NCBI Taxonomy" id="1892770"/>
    <lineage>
        <taxon>Eukaryota</taxon>
        <taxon>Fungi</taxon>
        <taxon>Dikarya</taxon>
        <taxon>Ascomycota</taxon>
        <taxon>Pezizomycotina</taxon>
        <taxon>Dothideomycetes</taxon>
        <taxon>Pleosporomycetidae</taxon>
        <taxon>Pleosporales</taxon>
        <taxon>Massarineae</taxon>
        <taxon>Didymosphaeriaceae</taxon>
        <taxon>Pseudopithomyces</taxon>
    </lineage>
</organism>
<dbReference type="SUPFAM" id="SSF53474">
    <property type="entry name" value="alpha/beta-Hydrolases"/>
    <property type="match status" value="1"/>
</dbReference>
<dbReference type="InterPro" id="IPR029058">
    <property type="entry name" value="AB_hydrolase_fold"/>
</dbReference>
<accession>A0AAN6M4K0</accession>
<keyword evidence="4" id="KW-1185">Reference proteome</keyword>
<proteinExistence type="predicted"/>
<dbReference type="Pfam" id="PF12697">
    <property type="entry name" value="Abhydrolase_6"/>
    <property type="match status" value="1"/>
</dbReference>
<keyword evidence="1" id="KW-0732">Signal</keyword>
<evidence type="ECO:0000313" key="3">
    <source>
        <dbReference type="EMBL" id="KAK3214529.1"/>
    </source>
</evidence>
<dbReference type="PANTHER" id="PTHR34853">
    <property type="match status" value="1"/>
</dbReference>
<dbReference type="InterPro" id="IPR000073">
    <property type="entry name" value="AB_hydrolase_1"/>
</dbReference>
<dbReference type="GO" id="GO:0016042">
    <property type="term" value="P:lipid catabolic process"/>
    <property type="evidence" value="ECO:0007669"/>
    <property type="project" value="InterPro"/>
</dbReference>
<evidence type="ECO:0000256" key="1">
    <source>
        <dbReference type="SAM" id="SignalP"/>
    </source>
</evidence>
<feature type="domain" description="AB hydrolase-1" evidence="2">
    <location>
        <begin position="172"/>
        <end position="425"/>
    </location>
</feature>
<dbReference type="Gene3D" id="3.40.50.1820">
    <property type="entry name" value="alpha/beta hydrolase"/>
    <property type="match status" value="2"/>
</dbReference>
<dbReference type="GO" id="GO:0004806">
    <property type="term" value="F:triacylglycerol lipase activity"/>
    <property type="evidence" value="ECO:0007669"/>
    <property type="project" value="InterPro"/>
</dbReference>
<reference evidence="3 4" key="1">
    <citation type="submission" date="2021-02" db="EMBL/GenBank/DDBJ databases">
        <title>Genome assembly of Pseudopithomyces chartarum.</title>
        <authorList>
            <person name="Jauregui R."/>
            <person name="Singh J."/>
            <person name="Voisey C."/>
        </authorList>
    </citation>
    <scope>NUCLEOTIDE SEQUENCE [LARGE SCALE GENOMIC DNA]</scope>
    <source>
        <strain evidence="3 4">AGR01</strain>
    </source>
</reference>
<comment type="caution">
    <text evidence="3">The sequence shown here is derived from an EMBL/GenBank/DDBJ whole genome shotgun (WGS) entry which is preliminary data.</text>
</comment>
<sequence length="476" mass="51637">MIRSIGLLATTALFSVSQTQEILQIQNNAFNSSYSLTSAQIAAANITEIVTHNVEVALNVERTNRATGSIEEDSFYEPPAIGAKTRPGSLLKVEAYTNTSLYTLAPNTALSRILFTTTNINGSVIPASAYILWPWQAKTFTGSSLNISGVPAVAWAHGTSGFFGECAPSHIRNLWYQFSAPFILALQGYAVVAPDYAGLGVNRTSENEPIFHNWLAHPAAANDLIYAMQAAREAFPELSKHFVTMGHSQGGGAAWATAHRQSLTPVEGYLGTVAGSPLTNINEGIRATGGLGMAPGIAYGLGSIFPSFNYSQWFEPEGIKKLLLAKELSGCNSVLSQLLQEVGSFIKQGWEESWYVRAYSSISDPSRKPISGPMLVLGGTDDTAVPADIVTNAVNETCTLYPESQIRYVSFEGVSHVPVLNAAQQVWLQWIEDRFMGKRIGNGCTSEYHQPLRSVEAYQKELQYYLQLAVQGYTVA</sequence>
<dbReference type="InterPro" id="IPR005152">
    <property type="entry name" value="Lipase_secreted"/>
</dbReference>
<gene>
    <name evidence="3" type="ORF">GRF29_19g430732</name>
</gene>
<evidence type="ECO:0000259" key="2">
    <source>
        <dbReference type="Pfam" id="PF12697"/>
    </source>
</evidence>